<evidence type="ECO:0000313" key="1">
    <source>
        <dbReference type="EMBL" id="RKM97482.1"/>
    </source>
</evidence>
<evidence type="ECO:0000313" key="2">
    <source>
        <dbReference type="Proteomes" id="UP000028058"/>
    </source>
</evidence>
<protein>
    <submittedName>
        <fullName evidence="1">Uncharacterized protein</fullName>
    </submittedName>
</protein>
<keyword evidence="2" id="KW-1185">Reference proteome</keyword>
<sequence>MPYVRGWAAASRGADALAEQLRALSLETDFPGLRADVNVTGDGVVQLGMVRPEAVQLLTCLLTAGLSVEIAQKLAVEEAGPPGANSSAA</sequence>
<accession>A0A3M8FC97</accession>
<organism evidence="1 2">
    <name type="scientific">Streptomyces xinghaiensis</name>
    <dbReference type="NCBI Taxonomy" id="1038928"/>
    <lineage>
        <taxon>Bacteria</taxon>
        <taxon>Bacillati</taxon>
        <taxon>Actinomycetota</taxon>
        <taxon>Actinomycetes</taxon>
        <taxon>Kitasatosporales</taxon>
        <taxon>Streptomycetaceae</taxon>
        <taxon>Streptomyces</taxon>
    </lineage>
</organism>
<proteinExistence type="predicted"/>
<dbReference type="AlphaFoldDB" id="A0A3M8FC97"/>
<dbReference type="EMBL" id="JNAD02000003">
    <property type="protein sequence ID" value="RKM97482.1"/>
    <property type="molecule type" value="Genomic_DNA"/>
</dbReference>
<name>A0A3M8FC97_9ACTN</name>
<dbReference type="OrthoDB" id="4243901at2"/>
<gene>
    <name evidence="1" type="ORF">SFRA_008560</name>
</gene>
<comment type="caution">
    <text evidence="1">The sequence shown here is derived from an EMBL/GenBank/DDBJ whole genome shotgun (WGS) entry which is preliminary data.</text>
</comment>
<dbReference type="Proteomes" id="UP000028058">
    <property type="component" value="Unassembled WGS sequence"/>
</dbReference>
<reference evidence="1 2" key="1">
    <citation type="journal article" date="2014" name="Genome Announc.">
        <title>Draft Genome Sequence of Streptomyces fradiae ATCC 19609, a Strain Highly Sensitive to Antibiotics.</title>
        <authorList>
            <person name="Bekker O.B."/>
            <person name="Klimina K.M."/>
            <person name="Vatlin A.A."/>
            <person name="Zakharevich N.V."/>
            <person name="Kasianov A.S."/>
            <person name="Danilenko V.N."/>
        </authorList>
    </citation>
    <scope>NUCLEOTIDE SEQUENCE [LARGE SCALE GENOMIC DNA]</scope>
    <source>
        <strain evidence="1 2">ATCC 19609</strain>
    </source>
</reference>